<dbReference type="AlphaFoldDB" id="F0SGA2"/>
<dbReference type="STRING" id="756272.Plabr_1834"/>
<evidence type="ECO:0000313" key="2">
    <source>
        <dbReference type="Proteomes" id="UP000006860"/>
    </source>
</evidence>
<dbReference type="Proteomes" id="UP000006860">
    <property type="component" value="Chromosome"/>
</dbReference>
<reference evidence="2" key="1">
    <citation type="submission" date="2011-02" db="EMBL/GenBank/DDBJ databases">
        <title>The complete genome of Planctomyces brasiliensis DSM 5305.</title>
        <authorList>
            <person name="Lucas S."/>
            <person name="Copeland A."/>
            <person name="Lapidus A."/>
            <person name="Bruce D."/>
            <person name="Goodwin L."/>
            <person name="Pitluck S."/>
            <person name="Kyrpides N."/>
            <person name="Mavromatis K."/>
            <person name="Pagani I."/>
            <person name="Ivanova N."/>
            <person name="Ovchinnikova G."/>
            <person name="Lu M."/>
            <person name="Detter J.C."/>
            <person name="Han C."/>
            <person name="Land M."/>
            <person name="Hauser L."/>
            <person name="Markowitz V."/>
            <person name="Cheng J.-F."/>
            <person name="Hugenholtz P."/>
            <person name="Woyke T."/>
            <person name="Wu D."/>
            <person name="Tindall B."/>
            <person name="Pomrenke H.G."/>
            <person name="Brambilla E."/>
            <person name="Klenk H.-P."/>
            <person name="Eisen J.A."/>
        </authorList>
    </citation>
    <scope>NUCLEOTIDE SEQUENCE [LARGE SCALE GENOMIC DNA]</scope>
    <source>
        <strain evidence="2">ATCC 49424 / DSM 5305 / JCM 21570 / NBRC 103401 / IFAM 1448</strain>
    </source>
</reference>
<dbReference type="RefSeq" id="WP_013628171.1">
    <property type="nucleotide sequence ID" value="NC_015174.1"/>
</dbReference>
<keyword evidence="2" id="KW-1185">Reference proteome</keyword>
<gene>
    <name evidence="1" type="ordered locus">Plabr_1834</name>
</gene>
<sequence length="230" mass="26012">MTRMLFVLLLLSPAMTVADDPRLIVKRAKDIASERKAVIEDLISFIESTNDFAPGTDEELTNNIVRAMYQLGELKAVEVAPVLVDRLTYMPETNEDTLGGRTTIFYYPAAETLARLGSAGAEAVLSRVLRNPHATEEEIEVATWVVIHSTAKNRALDDWQRAEAKARFVVYRTWYENETNSNNFEKAAKIIDRYEPSSEPPVRLKNYLKVREQYSKPLPRTPIAEGAGFF</sequence>
<dbReference type="HOGENOM" id="CLU_1169973_0_0_0"/>
<proteinExistence type="predicted"/>
<evidence type="ECO:0000313" key="1">
    <source>
        <dbReference type="EMBL" id="ADY59444.1"/>
    </source>
</evidence>
<organism evidence="1 2">
    <name type="scientific">Rubinisphaera brasiliensis (strain ATCC 49424 / DSM 5305 / JCM 21570 / IAM 15109 / NBRC 103401 / IFAM 1448)</name>
    <name type="common">Planctomyces brasiliensis</name>
    <dbReference type="NCBI Taxonomy" id="756272"/>
    <lineage>
        <taxon>Bacteria</taxon>
        <taxon>Pseudomonadati</taxon>
        <taxon>Planctomycetota</taxon>
        <taxon>Planctomycetia</taxon>
        <taxon>Planctomycetales</taxon>
        <taxon>Planctomycetaceae</taxon>
        <taxon>Rubinisphaera</taxon>
    </lineage>
</organism>
<dbReference type="EMBL" id="CP002546">
    <property type="protein sequence ID" value="ADY59444.1"/>
    <property type="molecule type" value="Genomic_DNA"/>
</dbReference>
<accession>F0SGA2</accession>
<name>F0SGA2_RUBBR</name>
<protein>
    <submittedName>
        <fullName evidence="1">Uncharacterized protein</fullName>
    </submittedName>
</protein>
<dbReference type="KEGG" id="pbs:Plabr_1834"/>